<dbReference type="EMBL" id="BAABIE010000004">
    <property type="protein sequence ID" value="GAA4744496.1"/>
    <property type="molecule type" value="Genomic_DNA"/>
</dbReference>
<reference evidence="4" key="1">
    <citation type="journal article" date="2019" name="Int. J. Syst. Evol. Microbiol.">
        <title>The Global Catalogue of Microorganisms (GCM) 10K type strain sequencing project: providing services to taxonomists for standard genome sequencing and annotation.</title>
        <authorList>
            <consortium name="The Broad Institute Genomics Platform"/>
            <consortium name="The Broad Institute Genome Sequencing Center for Infectious Disease"/>
            <person name="Wu L."/>
            <person name="Ma J."/>
        </authorList>
    </citation>
    <scope>NUCLEOTIDE SEQUENCE [LARGE SCALE GENOMIC DNA]</scope>
    <source>
        <strain evidence="4">JCM 18077</strain>
    </source>
</reference>
<keyword evidence="1" id="KW-0732">Signal</keyword>
<dbReference type="InterPro" id="IPR037460">
    <property type="entry name" value="SEST-like"/>
</dbReference>
<accession>A0ABP8Z285</accession>
<evidence type="ECO:0000313" key="3">
    <source>
        <dbReference type="EMBL" id="GAA4744496.1"/>
    </source>
</evidence>
<evidence type="ECO:0000256" key="1">
    <source>
        <dbReference type="SAM" id="SignalP"/>
    </source>
</evidence>
<organism evidence="3 4">
    <name type="scientific">Gordonia alkaliphila</name>
    <dbReference type="NCBI Taxonomy" id="1053547"/>
    <lineage>
        <taxon>Bacteria</taxon>
        <taxon>Bacillati</taxon>
        <taxon>Actinomycetota</taxon>
        <taxon>Actinomycetes</taxon>
        <taxon>Mycobacteriales</taxon>
        <taxon>Gordoniaceae</taxon>
        <taxon>Gordonia</taxon>
    </lineage>
</organism>
<dbReference type="GO" id="GO:0016787">
    <property type="term" value="F:hydrolase activity"/>
    <property type="evidence" value="ECO:0007669"/>
    <property type="project" value="UniProtKB-KW"/>
</dbReference>
<dbReference type="Gene3D" id="3.40.50.1110">
    <property type="entry name" value="SGNH hydrolase"/>
    <property type="match status" value="1"/>
</dbReference>
<evidence type="ECO:0000313" key="4">
    <source>
        <dbReference type="Proteomes" id="UP001500822"/>
    </source>
</evidence>
<dbReference type="PANTHER" id="PTHR37981:SF1">
    <property type="entry name" value="SGNH HYDROLASE-TYPE ESTERASE DOMAIN-CONTAINING PROTEIN"/>
    <property type="match status" value="1"/>
</dbReference>
<dbReference type="SUPFAM" id="SSF52266">
    <property type="entry name" value="SGNH hydrolase"/>
    <property type="match status" value="1"/>
</dbReference>
<dbReference type="InterPro" id="IPR036514">
    <property type="entry name" value="SGNH_hydro_sf"/>
</dbReference>
<comment type="caution">
    <text evidence="3">The sequence shown here is derived from an EMBL/GenBank/DDBJ whole genome shotgun (WGS) entry which is preliminary data.</text>
</comment>
<feature type="chain" id="PRO_5046415276" evidence="1">
    <location>
        <begin position="28"/>
        <end position="280"/>
    </location>
</feature>
<name>A0ABP8Z285_9ACTN</name>
<dbReference type="InterPro" id="IPR013830">
    <property type="entry name" value="SGNH_hydro"/>
</dbReference>
<proteinExistence type="predicted"/>
<feature type="domain" description="SGNH hydrolase-type esterase" evidence="2">
    <location>
        <begin position="38"/>
        <end position="270"/>
    </location>
</feature>
<dbReference type="Proteomes" id="UP001500822">
    <property type="component" value="Unassembled WGS sequence"/>
</dbReference>
<dbReference type="RefSeq" id="WP_345312773.1">
    <property type="nucleotide sequence ID" value="NZ_BAABIE010000004.1"/>
</dbReference>
<dbReference type="Pfam" id="PF13472">
    <property type="entry name" value="Lipase_GDSL_2"/>
    <property type="match status" value="1"/>
</dbReference>
<dbReference type="PROSITE" id="PS51257">
    <property type="entry name" value="PROKAR_LIPOPROTEIN"/>
    <property type="match status" value="1"/>
</dbReference>
<dbReference type="PANTHER" id="PTHR37981">
    <property type="entry name" value="LIPASE 2"/>
    <property type="match status" value="1"/>
</dbReference>
<protein>
    <submittedName>
        <fullName evidence="3">SGNH/GDSL hydrolase family protein</fullName>
    </submittedName>
</protein>
<sequence length="280" mass="28710">MTRAVTALVATLLAATLLVLFAGCATPADETPVKQAHLGDSFAAGTGVRPLVADSSFLCQRAEGNFGRLVAADRGTDLTDVSCAGATTADLTAAQYEGVGPQLDALDADTDLVTLALGGNDADVFATAVSECARLGRADPEGAPCRAALGNRLFAALDTVTRPALTAGLRAIAERAPHARVMIVGYPWLLPPTDGCFAQVPIAAGDVVYLHRLQQRLNQVVADAAAAAGAVYVDMAQASVGHSACADPQQRWIAPLGGVGSLHPTELGQRTMAESVLARL</sequence>
<keyword evidence="4" id="KW-1185">Reference proteome</keyword>
<feature type="signal peptide" evidence="1">
    <location>
        <begin position="1"/>
        <end position="27"/>
    </location>
</feature>
<dbReference type="CDD" id="cd01823">
    <property type="entry name" value="SEST_like"/>
    <property type="match status" value="1"/>
</dbReference>
<gene>
    <name evidence="3" type="ORF">GCM10023217_11790</name>
</gene>
<evidence type="ECO:0000259" key="2">
    <source>
        <dbReference type="Pfam" id="PF13472"/>
    </source>
</evidence>
<keyword evidence="3" id="KW-0378">Hydrolase</keyword>